<evidence type="ECO:0000313" key="5">
    <source>
        <dbReference type="Proteomes" id="UP000309872"/>
    </source>
</evidence>
<dbReference type="PANTHER" id="PTHR30328">
    <property type="entry name" value="TRANSCRIPTIONAL REPRESSOR"/>
    <property type="match status" value="1"/>
</dbReference>
<gene>
    <name evidence="4" type="ORF">FAZ19_17630</name>
</gene>
<sequence length="202" mass="23543">MPKSADEKRIKILESAKRRFAHYGMSKTTMAEIAKDLSFSKALLYYYFPDKNSLYCAVLDYVITEQEEDILEKLKPINNTEKAIMIILEKRMEYIKRYYNLFEYTFNTSKDVPEDLGKVIICSFEKQHEQITSILKNGAKSGALVIDNYEETARLLLFSLMGMRLIVIKDLKHSFFPTKEEFDAILEMQKKMAQIFIKGLSA</sequence>
<dbReference type="InterPro" id="IPR050109">
    <property type="entry name" value="HTH-type_TetR-like_transc_reg"/>
</dbReference>
<protein>
    <submittedName>
        <fullName evidence="4">TetR/AcrR family transcriptional regulator</fullName>
    </submittedName>
</protein>
<dbReference type="Proteomes" id="UP000309872">
    <property type="component" value="Unassembled WGS sequence"/>
</dbReference>
<dbReference type="EMBL" id="SUKA01000006">
    <property type="protein sequence ID" value="TJY63644.1"/>
    <property type="molecule type" value="Genomic_DNA"/>
</dbReference>
<dbReference type="Pfam" id="PF00440">
    <property type="entry name" value="TetR_N"/>
    <property type="match status" value="1"/>
</dbReference>
<accession>A0A4U0GY89</accession>
<keyword evidence="1 2" id="KW-0238">DNA-binding</keyword>
<dbReference type="AlphaFoldDB" id="A0A4U0GY89"/>
<name>A0A4U0GY89_9SPHI</name>
<dbReference type="GO" id="GO:0003677">
    <property type="term" value="F:DNA binding"/>
    <property type="evidence" value="ECO:0007669"/>
    <property type="project" value="UniProtKB-UniRule"/>
</dbReference>
<dbReference type="PROSITE" id="PS50977">
    <property type="entry name" value="HTH_TETR_2"/>
    <property type="match status" value="1"/>
</dbReference>
<evidence type="ECO:0000256" key="1">
    <source>
        <dbReference type="ARBA" id="ARBA00023125"/>
    </source>
</evidence>
<reference evidence="4 5" key="1">
    <citation type="submission" date="2019-04" db="EMBL/GenBank/DDBJ databases">
        <title>Sphingobacterium olei sp. nov., isolated from oil-contaminated soil.</title>
        <authorList>
            <person name="Liu B."/>
        </authorList>
    </citation>
    <scope>NUCLEOTIDE SEQUENCE [LARGE SCALE GENOMIC DNA]</scope>
    <source>
        <strain evidence="4 5">Y3L14</strain>
    </source>
</reference>
<dbReference type="OrthoDB" id="9802802at2"/>
<organism evidence="4 5">
    <name type="scientific">Sphingobacterium alkalisoli</name>
    <dbReference type="NCBI Taxonomy" id="1874115"/>
    <lineage>
        <taxon>Bacteria</taxon>
        <taxon>Pseudomonadati</taxon>
        <taxon>Bacteroidota</taxon>
        <taxon>Sphingobacteriia</taxon>
        <taxon>Sphingobacteriales</taxon>
        <taxon>Sphingobacteriaceae</taxon>
        <taxon>Sphingobacterium</taxon>
    </lineage>
</organism>
<dbReference type="InterPro" id="IPR001647">
    <property type="entry name" value="HTH_TetR"/>
</dbReference>
<keyword evidence="5" id="KW-1185">Reference proteome</keyword>
<dbReference type="InterPro" id="IPR009057">
    <property type="entry name" value="Homeodomain-like_sf"/>
</dbReference>
<dbReference type="PANTHER" id="PTHR30328:SF54">
    <property type="entry name" value="HTH-TYPE TRANSCRIPTIONAL REPRESSOR SCO4008"/>
    <property type="match status" value="1"/>
</dbReference>
<feature type="domain" description="HTH tetR-type" evidence="3">
    <location>
        <begin position="6"/>
        <end position="66"/>
    </location>
</feature>
<dbReference type="SUPFAM" id="SSF46689">
    <property type="entry name" value="Homeodomain-like"/>
    <property type="match status" value="1"/>
</dbReference>
<evidence type="ECO:0000259" key="3">
    <source>
        <dbReference type="PROSITE" id="PS50977"/>
    </source>
</evidence>
<dbReference type="Gene3D" id="1.10.357.10">
    <property type="entry name" value="Tetracycline Repressor, domain 2"/>
    <property type="match status" value="1"/>
</dbReference>
<evidence type="ECO:0000256" key="2">
    <source>
        <dbReference type="PROSITE-ProRule" id="PRU00335"/>
    </source>
</evidence>
<proteinExistence type="predicted"/>
<dbReference type="PRINTS" id="PR00455">
    <property type="entry name" value="HTHTETR"/>
</dbReference>
<evidence type="ECO:0000313" key="4">
    <source>
        <dbReference type="EMBL" id="TJY63644.1"/>
    </source>
</evidence>
<dbReference type="Gene3D" id="1.10.10.60">
    <property type="entry name" value="Homeodomain-like"/>
    <property type="match status" value="1"/>
</dbReference>
<feature type="DNA-binding region" description="H-T-H motif" evidence="2">
    <location>
        <begin position="29"/>
        <end position="48"/>
    </location>
</feature>
<comment type="caution">
    <text evidence="4">The sequence shown here is derived from an EMBL/GenBank/DDBJ whole genome shotgun (WGS) entry which is preliminary data.</text>
</comment>